<evidence type="ECO:0000256" key="1">
    <source>
        <dbReference type="SAM" id="MobiDB-lite"/>
    </source>
</evidence>
<sequence length="325" mass="36730">MAYTMQPRRHHAATAVQQRREQDNANEAKQNEPEGQPQTSQPQQGGQPQQQLNVPQFSIPSATDAAATGSLTREQQLEQELAMYKQRLGDLEDRLQGEARTLPEDVQKELEELRKYRDDHEMQQLLAVDQEFEAIDRDAAAELSAKVLRPALERLEKRYEDKLRITQEELARDRKERQTRDAGMTEAQKNAERAKTNAAILGAHPDFESIIQSTQFAEFSTRPAWKGSRVTLGQLMRDEYNNGNADFVIEALNDYKSGKPSLADIASFSTAITASAPASNSDEQQYTEEDVSSWNRKLATGQMTRAEYKELRAKYKAQKVAAQTA</sequence>
<dbReference type="EMBL" id="MRVZ01000012">
    <property type="protein sequence ID" value="PAU25737.1"/>
    <property type="molecule type" value="Genomic_DNA"/>
</dbReference>
<dbReference type="RefSeq" id="WP_095585943.1">
    <property type="nucleotide sequence ID" value="NZ_MRVZ01000012.1"/>
</dbReference>
<evidence type="ECO:0000313" key="3">
    <source>
        <dbReference type="Proteomes" id="UP000218543"/>
    </source>
</evidence>
<accession>A0A2A2CG33</accession>
<feature type="region of interest" description="Disordered" evidence="1">
    <location>
        <begin position="170"/>
        <end position="193"/>
    </location>
</feature>
<feature type="compositionally biased region" description="Basic and acidic residues" evidence="1">
    <location>
        <begin position="170"/>
        <end position="180"/>
    </location>
</feature>
<name>A0A2A2CG33_ECOLX</name>
<reference evidence="2 3" key="1">
    <citation type="submission" date="2016-12" db="EMBL/GenBank/DDBJ databases">
        <title>Real-Time Genomic Investigation Underlying the Public Health Response to a Shiga Toxin-Producing Escherichia Coli O26:H11 Outbreak in a Nursery.</title>
        <authorList>
            <person name="Ferdous M."/>
            <person name="Moran-Gilad J."/>
            <person name="Rossen J.W."/>
            <person name="Gdalevich M."/>
        </authorList>
    </citation>
    <scope>NUCLEOTIDE SEQUENCE [LARGE SCALE GENOMIC DNA]</scope>
    <source>
        <strain evidence="2 3">STEC 514-2</strain>
    </source>
</reference>
<dbReference type="AlphaFoldDB" id="A0A2A2CG33"/>
<feature type="compositionally biased region" description="Polar residues" evidence="1">
    <location>
        <begin position="52"/>
        <end position="61"/>
    </location>
</feature>
<dbReference type="Proteomes" id="UP000218543">
    <property type="component" value="Unassembled WGS sequence"/>
</dbReference>
<feature type="region of interest" description="Disordered" evidence="1">
    <location>
        <begin position="1"/>
        <end position="74"/>
    </location>
</feature>
<proteinExistence type="predicted"/>
<evidence type="ECO:0008006" key="4">
    <source>
        <dbReference type="Google" id="ProtNLM"/>
    </source>
</evidence>
<organism evidence="2 3">
    <name type="scientific">Escherichia coli</name>
    <dbReference type="NCBI Taxonomy" id="562"/>
    <lineage>
        <taxon>Bacteria</taxon>
        <taxon>Pseudomonadati</taxon>
        <taxon>Pseudomonadota</taxon>
        <taxon>Gammaproteobacteria</taxon>
        <taxon>Enterobacterales</taxon>
        <taxon>Enterobacteriaceae</taxon>
        <taxon>Escherichia</taxon>
    </lineage>
</organism>
<gene>
    <name evidence="2" type="ORF">BTQ06_04420</name>
</gene>
<protein>
    <recommendedName>
        <fullName evidence="4">Scaffolding protein</fullName>
    </recommendedName>
</protein>
<feature type="compositionally biased region" description="Low complexity" evidence="1">
    <location>
        <begin position="35"/>
        <end position="51"/>
    </location>
</feature>
<comment type="caution">
    <text evidence="2">The sequence shown here is derived from an EMBL/GenBank/DDBJ whole genome shotgun (WGS) entry which is preliminary data.</text>
</comment>
<evidence type="ECO:0000313" key="2">
    <source>
        <dbReference type="EMBL" id="PAU25737.1"/>
    </source>
</evidence>